<dbReference type="RefSeq" id="WP_065143082.1">
    <property type="nucleotide sequence ID" value="NZ_LZLS01000050.1"/>
</dbReference>
<organism evidence="3 4">
    <name type="scientific">Mycobacterium asiaticum</name>
    <dbReference type="NCBI Taxonomy" id="1790"/>
    <lineage>
        <taxon>Bacteria</taxon>
        <taxon>Bacillati</taxon>
        <taxon>Actinomycetota</taxon>
        <taxon>Actinomycetes</taxon>
        <taxon>Mycobacteriales</taxon>
        <taxon>Mycobacteriaceae</taxon>
        <taxon>Mycobacterium</taxon>
    </lineage>
</organism>
<dbReference type="InterPro" id="IPR011109">
    <property type="entry name" value="DNA_bind_recombinase_dom"/>
</dbReference>
<evidence type="ECO:0000259" key="1">
    <source>
        <dbReference type="PROSITE" id="PS51736"/>
    </source>
</evidence>
<dbReference type="Proteomes" id="UP000093928">
    <property type="component" value="Unassembled WGS sequence"/>
</dbReference>
<dbReference type="OrthoDB" id="4500247at2"/>
<dbReference type="InterPro" id="IPR036162">
    <property type="entry name" value="Resolvase-like_N_sf"/>
</dbReference>
<dbReference type="CDD" id="cd00338">
    <property type="entry name" value="Ser_Recombinase"/>
    <property type="match status" value="1"/>
</dbReference>
<evidence type="ECO:0000259" key="2">
    <source>
        <dbReference type="PROSITE" id="PS51737"/>
    </source>
</evidence>
<dbReference type="SMART" id="SM00857">
    <property type="entry name" value="Resolvase"/>
    <property type="match status" value="1"/>
</dbReference>
<proteinExistence type="predicted"/>
<reference evidence="3 4" key="1">
    <citation type="submission" date="2016-06" db="EMBL/GenBank/DDBJ databases">
        <authorList>
            <person name="Kjaerup R.B."/>
            <person name="Dalgaard T.S."/>
            <person name="Juul-Madsen H.R."/>
        </authorList>
    </citation>
    <scope>NUCLEOTIDE SEQUENCE [LARGE SCALE GENOMIC DNA]</scope>
    <source>
        <strain evidence="3 4">1165133.8</strain>
    </source>
</reference>
<dbReference type="InterPro" id="IPR050639">
    <property type="entry name" value="SSR_resolvase"/>
</dbReference>
<dbReference type="Gene3D" id="3.40.50.1390">
    <property type="entry name" value="Resolvase, N-terminal catalytic domain"/>
    <property type="match status" value="1"/>
</dbReference>
<dbReference type="InterPro" id="IPR038109">
    <property type="entry name" value="DNA_bind_recomb_sf"/>
</dbReference>
<dbReference type="PANTHER" id="PTHR30461">
    <property type="entry name" value="DNA-INVERTASE FROM LAMBDOID PROPHAGE"/>
    <property type="match status" value="1"/>
</dbReference>
<accession>A0A1A3P5K4</accession>
<evidence type="ECO:0008006" key="5">
    <source>
        <dbReference type="Google" id="ProtNLM"/>
    </source>
</evidence>
<dbReference type="PROSITE" id="PS51736">
    <property type="entry name" value="RECOMBINASES_3"/>
    <property type="match status" value="1"/>
</dbReference>
<dbReference type="PROSITE" id="PS51737">
    <property type="entry name" value="RECOMBINASE_DNA_BIND"/>
    <property type="match status" value="1"/>
</dbReference>
<comment type="caution">
    <text evidence="3">The sequence shown here is derived from an EMBL/GenBank/DDBJ whole genome shotgun (WGS) entry which is preliminary data.</text>
</comment>
<dbReference type="AlphaFoldDB" id="A0A1A3P5K4"/>
<dbReference type="SUPFAM" id="SSF53041">
    <property type="entry name" value="Resolvase-like"/>
    <property type="match status" value="1"/>
</dbReference>
<dbReference type="Pfam" id="PF07508">
    <property type="entry name" value="Recombinase"/>
    <property type="match status" value="1"/>
</dbReference>
<dbReference type="GO" id="GO:0003677">
    <property type="term" value="F:DNA binding"/>
    <property type="evidence" value="ECO:0007669"/>
    <property type="project" value="InterPro"/>
</dbReference>
<protein>
    <recommendedName>
        <fullName evidence="5">Serine recombinase</fullName>
    </recommendedName>
</protein>
<dbReference type="Gene3D" id="3.90.1750.20">
    <property type="entry name" value="Putative Large Serine Recombinase, Chain B, Domain 2"/>
    <property type="match status" value="1"/>
</dbReference>
<feature type="domain" description="Recombinase" evidence="2">
    <location>
        <begin position="166"/>
        <end position="285"/>
    </location>
</feature>
<dbReference type="EMBL" id="LZLS01000050">
    <property type="protein sequence ID" value="OBK29523.1"/>
    <property type="molecule type" value="Genomic_DNA"/>
</dbReference>
<evidence type="ECO:0000313" key="4">
    <source>
        <dbReference type="Proteomes" id="UP000093928"/>
    </source>
</evidence>
<sequence>MAVDHEKPRRAGIYVRISQDSTGKKAGVERQLKECKTLARRLKWRVVDTYDDNDISAYSGSMRPGFEALLDAIEKGRIDAIVCWHPDRLYRRVKDLQRLLEMTDAGVVVTSVNGGELDLSTATGKMVARILGSVAEQESEHKGERRRAANLDRAIKGAWRADGPRVFGYTQGGNGEPGEPVPDEAKLLVQAAEDVLNNVSLRSIAVAWNQRGLRTPQAKTGKKKGGMPWSNLSLRRTLMRPVYAGLLTYTDPEGKRQLTGGDWEPLWTVDIHEALVQVLTDPERRPASRFERKYLGSGIYVCGVCGDRLYANCPRPGRFIYRCRKAHLGRTGAPIDEIVEAVALSVLSETNIVERLVKQEPGIDTVTLRAERTALEARKAGLAELFAEGVLDGNAVRRESEKLGIKIAAITTALTDAARRCTAATLLVDGPEQLRTHWAAASPDIRGKVVDELMTVTVNPQPDGWRSRGFDPSLIVIEPRS</sequence>
<dbReference type="InterPro" id="IPR006119">
    <property type="entry name" value="Resolv_N"/>
</dbReference>
<dbReference type="Pfam" id="PF00239">
    <property type="entry name" value="Resolvase"/>
    <property type="match status" value="1"/>
</dbReference>
<dbReference type="GO" id="GO:0000150">
    <property type="term" value="F:DNA strand exchange activity"/>
    <property type="evidence" value="ECO:0007669"/>
    <property type="project" value="InterPro"/>
</dbReference>
<feature type="domain" description="Resolvase/invertase-type recombinase catalytic" evidence="1">
    <location>
        <begin position="10"/>
        <end position="157"/>
    </location>
</feature>
<evidence type="ECO:0000313" key="3">
    <source>
        <dbReference type="EMBL" id="OBK29523.1"/>
    </source>
</evidence>
<dbReference type="PANTHER" id="PTHR30461:SF23">
    <property type="entry name" value="DNA RECOMBINASE-RELATED"/>
    <property type="match status" value="1"/>
</dbReference>
<gene>
    <name evidence="3" type="ORF">A5634_18115</name>
</gene>
<name>A0A1A3P5K4_MYCAS</name>